<reference evidence="1 2" key="1">
    <citation type="journal article" date="2020" name="IScience">
        <title>Genome Sequencing of the Endangered Kingdonia uniflora (Circaeasteraceae, Ranunculales) Reveals Potential Mechanisms of Evolutionary Specialization.</title>
        <authorList>
            <person name="Sun Y."/>
            <person name="Deng T."/>
            <person name="Zhang A."/>
            <person name="Moore M.J."/>
            <person name="Landis J.B."/>
            <person name="Lin N."/>
            <person name="Zhang H."/>
            <person name="Zhang X."/>
            <person name="Huang J."/>
            <person name="Zhang X."/>
            <person name="Sun H."/>
            <person name="Wang H."/>
        </authorList>
    </citation>
    <scope>NUCLEOTIDE SEQUENCE [LARGE SCALE GENOMIC DNA]</scope>
    <source>
        <strain evidence="1">TB1705</strain>
        <tissue evidence="1">Leaf</tissue>
    </source>
</reference>
<dbReference type="Proteomes" id="UP000541444">
    <property type="component" value="Unassembled WGS sequence"/>
</dbReference>
<gene>
    <name evidence="1" type="ORF">GIB67_018036</name>
</gene>
<comment type="caution">
    <text evidence="1">The sequence shown here is derived from an EMBL/GenBank/DDBJ whole genome shotgun (WGS) entry which is preliminary data.</text>
</comment>
<evidence type="ECO:0000313" key="2">
    <source>
        <dbReference type="Proteomes" id="UP000541444"/>
    </source>
</evidence>
<organism evidence="1 2">
    <name type="scientific">Kingdonia uniflora</name>
    <dbReference type="NCBI Taxonomy" id="39325"/>
    <lineage>
        <taxon>Eukaryota</taxon>
        <taxon>Viridiplantae</taxon>
        <taxon>Streptophyta</taxon>
        <taxon>Embryophyta</taxon>
        <taxon>Tracheophyta</taxon>
        <taxon>Spermatophyta</taxon>
        <taxon>Magnoliopsida</taxon>
        <taxon>Ranunculales</taxon>
        <taxon>Circaeasteraceae</taxon>
        <taxon>Kingdonia</taxon>
    </lineage>
</organism>
<sequence length="63" mass="7233">MTTFGYRGSIARFREEVKGEGCIWVLSRVKTMVGMQELSWSVAPYLDSCFPIPLSMHFVYIPI</sequence>
<evidence type="ECO:0000313" key="1">
    <source>
        <dbReference type="EMBL" id="KAF6171512.1"/>
    </source>
</evidence>
<proteinExistence type="predicted"/>
<protein>
    <submittedName>
        <fullName evidence="1">Uncharacterized protein</fullName>
    </submittedName>
</protein>
<name>A0A7J7NWZ7_9MAGN</name>
<dbReference type="EMBL" id="JACGCM010000479">
    <property type="protein sequence ID" value="KAF6171512.1"/>
    <property type="molecule type" value="Genomic_DNA"/>
</dbReference>
<accession>A0A7J7NWZ7</accession>
<dbReference type="AlphaFoldDB" id="A0A7J7NWZ7"/>
<keyword evidence="2" id="KW-1185">Reference proteome</keyword>